<evidence type="ECO:0000313" key="1">
    <source>
        <dbReference type="EMBL" id="KAA9404557.1"/>
    </source>
</evidence>
<gene>
    <name evidence="1" type="ORF">EGO51_18810</name>
</gene>
<dbReference type="RefSeq" id="WP_151104290.1">
    <property type="nucleotide sequence ID" value="NZ_RQWK01000004.1"/>
</dbReference>
<dbReference type="Proteomes" id="UP000326244">
    <property type="component" value="Unassembled WGS sequence"/>
</dbReference>
<name>A0A5J5LDC5_HALHI</name>
<dbReference type="AlphaFoldDB" id="A0A5J5LDC5"/>
<organism evidence="1 2">
    <name type="scientific">Haloarcula hispanica</name>
    <dbReference type="NCBI Taxonomy" id="51589"/>
    <lineage>
        <taxon>Archaea</taxon>
        <taxon>Methanobacteriati</taxon>
        <taxon>Methanobacteriota</taxon>
        <taxon>Stenosarchaea group</taxon>
        <taxon>Halobacteria</taxon>
        <taxon>Halobacteriales</taxon>
        <taxon>Haloarculaceae</taxon>
        <taxon>Haloarcula</taxon>
    </lineage>
</organism>
<accession>A0A5J5LDC5</accession>
<comment type="caution">
    <text evidence="1">The sequence shown here is derived from an EMBL/GenBank/DDBJ whole genome shotgun (WGS) entry which is preliminary data.</text>
</comment>
<evidence type="ECO:0000313" key="2">
    <source>
        <dbReference type="Proteomes" id="UP000326244"/>
    </source>
</evidence>
<dbReference type="EMBL" id="RQWK01000004">
    <property type="protein sequence ID" value="KAA9404557.1"/>
    <property type="molecule type" value="Genomic_DNA"/>
</dbReference>
<protein>
    <submittedName>
        <fullName evidence="1">Uncharacterized protein</fullName>
    </submittedName>
</protein>
<proteinExistence type="predicted"/>
<reference evidence="1 2" key="1">
    <citation type="submission" date="2018-11" db="EMBL/GenBank/DDBJ databases">
        <title>Genomic analysis of Haloarcula hispanica CBA1121.</title>
        <authorList>
            <person name="Kim Y.B."/>
            <person name="Roh S.W."/>
        </authorList>
    </citation>
    <scope>NUCLEOTIDE SEQUENCE [LARGE SCALE GENOMIC DNA]</scope>
    <source>
        <strain evidence="1 2">CBA1121</strain>
    </source>
</reference>
<sequence length="147" mass="17323">MSVNVSYTPTNTDQRRADALVEFESRNEFYGTGIILEVQYQNKSKDIRKTTYDYISADYSVAWLEPSHFESERLDYNLVETLFEEYPRRHNWQSPNPLEVGHAISVQHRAPDTLGALPDNLETYRSYPNPRADMSERRWDIAKNPYR</sequence>